<feature type="transmembrane region" description="Helical" evidence="14">
    <location>
        <begin position="32"/>
        <end position="52"/>
    </location>
</feature>
<dbReference type="Gene3D" id="3.30.565.10">
    <property type="entry name" value="Histidine kinase-like ATPase, C-terminal domain"/>
    <property type="match status" value="1"/>
</dbReference>
<dbReference type="InterPro" id="IPR003660">
    <property type="entry name" value="HAMP_dom"/>
</dbReference>
<dbReference type="Pfam" id="PF00512">
    <property type="entry name" value="HisKA"/>
    <property type="match status" value="1"/>
</dbReference>
<protein>
    <recommendedName>
        <fullName evidence="3">histidine kinase</fullName>
        <ecNumber evidence="3">2.7.13.3</ecNumber>
    </recommendedName>
</protein>
<dbReference type="SUPFAM" id="SSF158472">
    <property type="entry name" value="HAMP domain-like"/>
    <property type="match status" value="1"/>
</dbReference>
<dbReference type="InterPro" id="IPR036890">
    <property type="entry name" value="HATPase_C_sf"/>
</dbReference>
<dbReference type="SUPFAM" id="SSF55874">
    <property type="entry name" value="ATPase domain of HSP90 chaperone/DNA topoisomerase II/histidine kinase"/>
    <property type="match status" value="1"/>
</dbReference>
<keyword evidence="9" id="KW-0418">Kinase</keyword>
<keyword evidence="13 14" id="KW-0472">Membrane</keyword>
<keyword evidence="11 14" id="KW-1133">Transmembrane helix</keyword>
<evidence type="ECO:0000256" key="12">
    <source>
        <dbReference type="ARBA" id="ARBA00023012"/>
    </source>
</evidence>
<dbReference type="SMART" id="SM00304">
    <property type="entry name" value="HAMP"/>
    <property type="match status" value="1"/>
</dbReference>
<dbReference type="Gene3D" id="1.10.287.130">
    <property type="match status" value="1"/>
</dbReference>
<keyword evidence="12" id="KW-0902">Two-component regulatory system</keyword>
<evidence type="ECO:0000256" key="4">
    <source>
        <dbReference type="ARBA" id="ARBA00022475"/>
    </source>
</evidence>
<dbReference type="SMART" id="SM00388">
    <property type="entry name" value="HisKA"/>
    <property type="match status" value="1"/>
</dbReference>
<evidence type="ECO:0000256" key="6">
    <source>
        <dbReference type="ARBA" id="ARBA00022679"/>
    </source>
</evidence>
<dbReference type="InterPro" id="IPR036097">
    <property type="entry name" value="HisK_dim/P_sf"/>
</dbReference>
<gene>
    <name evidence="17" type="ORF">P5G65_31510</name>
</gene>
<dbReference type="PRINTS" id="PR00344">
    <property type="entry name" value="BCTRLSENSOR"/>
</dbReference>
<evidence type="ECO:0000256" key="1">
    <source>
        <dbReference type="ARBA" id="ARBA00000085"/>
    </source>
</evidence>
<evidence type="ECO:0000313" key="18">
    <source>
        <dbReference type="Proteomes" id="UP001355653"/>
    </source>
</evidence>
<evidence type="ECO:0000313" key="17">
    <source>
        <dbReference type="EMBL" id="MEB4798444.1"/>
    </source>
</evidence>
<keyword evidence="6" id="KW-0808">Transferase</keyword>
<organism evidence="17 18">
    <name type="scientific">Paenibacillus chondroitinus</name>
    <dbReference type="NCBI Taxonomy" id="59842"/>
    <lineage>
        <taxon>Bacteria</taxon>
        <taxon>Bacillati</taxon>
        <taxon>Bacillota</taxon>
        <taxon>Bacilli</taxon>
        <taxon>Bacillales</taxon>
        <taxon>Paenibacillaceae</taxon>
        <taxon>Paenibacillus</taxon>
    </lineage>
</organism>
<feature type="domain" description="HAMP" evidence="16">
    <location>
        <begin position="105"/>
        <end position="157"/>
    </location>
</feature>
<proteinExistence type="predicted"/>
<dbReference type="InterPro" id="IPR003594">
    <property type="entry name" value="HATPase_dom"/>
</dbReference>
<dbReference type="EC" id="2.7.13.3" evidence="3"/>
<evidence type="ECO:0000256" key="7">
    <source>
        <dbReference type="ARBA" id="ARBA00022692"/>
    </source>
</evidence>
<sequence>MKRLISLRPYEEWGIDLWRFSKNWLDYLRSSIAWKLILLNVLVMGIMIWLTGFSVKEFACYLVDQYRNSGMVNKGLFNDTMRDYLIRASLVAIAVAAVTHYIFIKRIVSRLRELTVYARRLTKGEYPETIQDPSLDEIGMLTHDFNQLVSALKQAEAGRKKMITDISHELRTPLSTIKGYLEALSEGVITGNRDVYRSLYDESLHLAELVEQVHQLSVWETKVLSKGELQPVEISEFIQSSIGAFDMQLKDKQIQRRIVLQQGTVMADPVGLKQIINNLMKNAIQYDEGGFIQIVGEVKDEAYQVTVRNKGQRISPEQAEQVFERFYRQEPSRNRETGGSGLGLAIVKEIVVQQGGKAGLTTDGNDHSFWFTLPLGLENSNHLRME</sequence>
<dbReference type="Pfam" id="PF02518">
    <property type="entry name" value="HATPase_c"/>
    <property type="match status" value="1"/>
</dbReference>
<feature type="domain" description="Histidine kinase" evidence="15">
    <location>
        <begin position="165"/>
        <end position="377"/>
    </location>
</feature>
<dbReference type="PANTHER" id="PTHR45528">
    <property type="entry name" value="SENSOR HISTIDINE KINASE CPXA"/>
    <property type="match status" value="1"/>
</dbReference>
<evidence type="ECO:0000256" key="9">
    <source>
        <dbReference type="ARBA" id="ARBA00022777"/>
    </source>
</evidence>
<dbReference type="Gene3D" id="6.10.340.10">
    <property type="match status" value="1"/>
</dbReference>
<dbReference type="InterPro" id="IPR050398">
    <property type="entry name" value="HssS/ArlS-like"/>
</dbReference>
<feature type="transmembrane region" description="Helical" evidence="14">
    <location>
        <begin position="84"/>
        <end position="104"/>
    </location>
</feature>
<dbReference type="PANTHER" id="PTHR45528:SF1">
    <property type="entry name" value="SENSOR HISTIDINE KINASE CPXA"/>
    <property type="match status" value="1"/>
</dbReference>
<comment type="subcellular location">
    <subcellularLocation>
        <location evidence="2">Cell membrane</location>
        <topology evidence="2">Multi-pass membrane protein</topology>
    </subcellularLocation>
</comment>
<evidence type="ECO:0000256" key="2">
    <source>
        <dbReference type="ARBA" id="ARBA00004651"/>
    </source>
</evidence>
<keyword evidence="4" id="KW-1003">Cell membrane</keyword>
<dbReference type="GO" id="GO:0005524">
    <property type="term" value="F:ATP binding"/>
    <property type="evidence" value="ECO:0007669"/>
    <property type="project" value="UniProtKB-KW"/>
</dbReference>
<keyword evidence="10 17" id="KW-0067">ATP-binding</keyword>
<dbReference type="SUPFAM" id="SSF47384">
    <property type="entry name" value="Homodimeric domain of signal transducing histidine kinase"/>
    <property type="match status" value="1"/>
</dbReference>
<dbReference type="InterPro" id="IPR005467">
    <property type="entry name" value="His_kinase_dom"/>
</dbReference>
<dbReference type="EMBL" id="JAROBY010000075">
    <property type="protein sequence ID" value="MEB4798444.1"/>
    <property type="molecule type" value="Genomic_DNA"/>
</dbReference>
<evidence type="ECO:0000256" key="13">
    <source>
        <dbReference type="ARBA" id="ARBA00023136"/>
    </source>
</evidence>
<keyword evidence="18" id="KW-1185">Reference proteome</keyword>
<evidence type="ECO:0000256" key="10">
    <source>
        <dbReference type="ARBA" id="ARBA00022840"/>
    </source>
</evidence>
<evidence type="ECO:0000256" key="14">
    <source>
        <dbReference type="SAM" id="Phobius"/>
    </source>
</evidence>
<dbReference type="SMART" id="SM00387">
    <property type="entry name" value="HATPase_c"/>
    <property type="match status" value="1"/>
</dbReference>
<comment type="catalytic activity">
    <reaction evidence="1">
        <text>ATP + protein L-histidine = ADP + protein N-phospho-L-histidine.</text>
        <dbReference type="EC" id="2.7.13.3"/>
    </reaction>
</comment>
<comment type="caution">
    <text evidence="17">The sequence shown here is derived from an EMBL/GenBank/DDBJ whole genome shotgun (WGS) entry which is preliminary data.</text>
</comment>
<dbReference type="Proteomes" id="UP001355653">
    <property type="component" value="Unassembled WGS sequence"/>
</dbReference>
<keyword evidence="8" id="KW-0547">Nucleotide-binding</keyword>
<dbReference type="CDD" id="cd00082">
    <property type="entry name" value="HisKA"/>
    <property type="match status" value="1"/>
</dbReference>
<evidence type="ECO:0000259" key="15">
    <source>
        <dbReference type="PROSITE" id="PS50109"/>
    </source>
</evidence>
<evidence type="ECO:0000259" key="16">
    <source>
        <dbReference type="PROSITE" id="PS50885"/>
    </source>
</evidence>
<dbReference type="CDD" id="cd06225">
    <property type="entry name" value="HAMP"/>
    <property type="match status" value="1"/>
</dbReference>
<name>A0ABU6DLA2_9BACL</name>
<evidence type="ECO:0000256" key="5">
    <source>
        <dbReference type="ARBA" id="ARBA00022553"/>
    </source>
</evidence>
<dbReference type="PROSITE" id="PS50109">
    <property type="entry name" value="HIS_KIN"/>
    <property type="match status" value="1"/>
</dbReference>
<accession>A0ABU6DLA2</accession>
<keyword evidence="7 14" id="KW-0812">Transmembrane</keyword>
<reference evidence="17 18" key="1">
    <citation type="submission" date="2023-03" db="EMBL/GenBank/DDBJ databases">
        <title>Bacillus Genome Sequencing.</title>
        <authorList>
            <person name="Dunlap C."/>
        </authorList>
    </citation>
    <scope>NUCLEOTIDE SEQUENCE [LARGE SCALE GENOMIC DNA]</scope>
    <source>
        <strain evidence="17 18">NRS-1351</strain>
    </source>
</reference>
<evidence type="ECO:0000256" key="11">
    <source>
        <dbReference type="ARBA" id="ARBA00022989"/>
    </source>
</evidence>
<dbReference type="PROSITE" id="PS50885">
    <property type="entry name" value="HAMP"/>
    <property type="match status" value="1"/>
</dbReference>
<dbReference type="RefSeq" id="WP_127451327.1">
    <property type="nucleotide sequence ID" value="NZ_JAROBY010000075.1"/>
</dbReference>
<keyword evidence="5" id="KW-0597">Phosphoprotein</keyword>
<dbReference type="Pfam" id="PF00672">
    <property type="entry name" value="HAMP"/>
    <property type="match status" value="1"/>
</dbReference>
<dbReference type="InterPro" id="IPR004358">
    <property type="entry name" value="Sig_transdc_His_kin-like_C"/>
</dbReference>
<dbReference type="InterPro" id="IPR003661">
    <property type="entry name" value="HisK_dim/P_dom"/>
</dbReference>
<evidence type="ECO:0000256" key="8">
    <source>
        <dbReference type="ARBA" id="ARBA00022741"/>
    </source>
</evidence>
<evidence type="ECO:0000256" key="3">
    <source>
        <dbReference type="ARBA" id="ARBA00012438"/>
    </source>
</evidence>